<dbReference type="Proteomes" id="UP000330807">
    <property type="component" value="Unassembled WGS sequence"/>
</dbReference>
<dbReference type="InterPro" id="IPR041698">
    <property type="entry name" value="Methyltransf_25"/>
</dbReference>
<dbReference type="Gene3D" id="3.40.50.150">
    <property type="entry name" value="Vaccinia Virus protein VP39"/>
    <property type="match status" value="1"/>
</dbReference>
<dbReference type="InterPro" id="IPR029063">
    <property type="entry name" value="SAM-dependent_MTases_sf"/>
</dbReference>
<dbReference type="CDD" id="cd02440">
    <property type="entry name" value="AdoMet_MTases"/>
    <property type="match status" value="1"/>
</dbReference>
<evidence type="ECO:0000313" key="5">
    <source>
        <dbReference type="EMBL" id="VWL94833.1"/>
    </source>
</evidence>
<feature type="binding site" evidence="2">
    <location>
        <position position="185"/>
    </location>
    <ligand>
        <name>S-adenosyl-L-methionine</name>
        <dbReference type="ChEBI" id="CHEBI:59789"/>
    </ligand>
</feature>
<keyword evidence="2" id="KW-0949">S-adenosyl-L-methionine</keyword>
<evidence type="ECO:0000259" key="4">
    <source>
        <dbReference type="Pfam" id="PF21302"/>
    </source>
</evidence>
<dbReference type="SUPFAM" id="SSF53335">
    <property type="entry name" value="S-adenosyl-L-methionine-dependent methyltransferases"/>
    <property type="match status" value="1"/>
</dbReference>
<dbReference type="InterPro" id="IPR048647">
    <property type="entry name" value="RlmA_N"/>
</dbReference>
<evidence type="ECO:0000256" key="1">
    <source>
        <dbReference type="PIRSR" id="PIRSR018249-1"/>
    </source>
</evidence>
<feature type="binding site" evidence="1">
    <location>
        <position position="20"/>
    </location>
    <ligand>
        <name>Zn(2+)</name>
        <dbReference type="ChEBI" id="CHEBI:29105"/>
    </ligand>
</feature>
<dbReference type="InterPro" id="IPR052939">
    <property type="entry name" value="23S_rRNA_MeTrnsfrase_RlmA"/>
</dbReference>
<proteinExistence type="predicted"/>
<dbReference type="InterPro" id="IPR016718">
    <property type="entry name" value="rRNA_m1G-MeTrfase_A_prd"/>
</dbReference>
<dbReference type="AlphaFoldDB" id="A0A5K1IZC4"/>
<dbReference type="GO" id="GO:0052911">
    <property type="term" value="F:23S rRNA (guanine(745)-N(1))-methyltransferase activity"/>
    <property type="evidence" value="ECO:0007669"/>
    <property type="project" value="UniProtKB-EC"/>
</dbReference>
<protein>
    <submittedName>
        <fullName evidence="5">23S rRNA (Guanine(745)-N(1))-methyltransferase</fullName>
        <ecNumber evidence="5">2.1.1.187</ecNumber>
    </submittedName>
</protein>
<keyword evidence="1" id="KW-0479">Metal-binding</keyword>
<dbReference type="PIRSF" id="PIRSF018249">
    <property type="entry name" value="MyrA_prd"/>
    <property type="match status" value="1"/>
</dbReference>
<dbReference type="Pfam" id="PF21302">
    <property type="entry name" value="Zn_ribbon_RlmA"/>
    <property type="match status" value="1"/>
</dbReference>
<name>A0A5K1IZC4_9ACTN</name>
<feature type="binding site" evidence="1">
    <location>
        <position position="4"/>
    </location>
    <ligand>
        <name>Zn(2+)</name>
        <dbReference type="ChEBI" id="CHEBI:29105"/>
    </ligand>
</feature>
<feature type="domain" description="Methyltransferase" evidence="3">
    <location>
        <begin position="94"/>
        <end position="174"/>
    </location>
</feature>
<organism evidence="5 6">
    <name type="scientific">Collinsella aerofaciens</name>
    <dbReference type="NCBI Taxonomy" id="74426"/>
    <lineage>
        <taxon>Bacteria</taxon>
        <taxon>Bacillati</taxon>
        <taxon>Actinomycetota</taxon>
        <taxon>Coriobacteriia</taxon>
        <taxon>Coriobacteriales</taxon>
        <taxon>Coriobacteriaceae</taxon>
        <taxon>Collinsella</taxon>
    </lineage>
</organism>
<dbReference type="GO" id="GO:0046872">
    <property type="term" value="F:metal ion binding"/>
    <property type="evidence" value="ECO:0007669"/>
    <property type="project" value="UniProtKB-KW"/>
</dbReference>
<evidence type="ECO:0000313" key="6">
    <source>
        <dbReference type="Proteomes" id="UP000330807"/>
    </source>
</evidence>
<dbReference type="PANTHER" id="PTHR43460:SF1">
    <property type="entry name" value="METHYLTRANSFERASE TYPE 11 DOMAIN-CONTAINING PROTEIN"/>
    <property type="match status" value="1"/>
</dbReference>
<dbReference type="EMBL" id="CABWIH010000034">
    <property type="protein sequence ID" value="VWL94833.1"/>
    <property type="molecule type" value="Genomic_DNA"/>
</dbReference>
<sequence>MLLCPVCHEPLVDDERGAACAGGHRFDRAREGYLYLLRSSKSGDSMGDPKSQARSRRDFLNRGYYAPLRDAMVELVRERAAGHAASANGPMTLLDICCGEGYYTSAMGAVPGVDAYGFDLGKEMVRLAAKRGDASYFVANMKDIPVADGAFDMVTELFAPFNEREFARVLAPEGSLYTVVPGARHLFGLKEVLYDTPYLNDEKLPKTTELELVGTQRVSANITLQTQADIEAVFQMTPYYYRTRPADKERLANLDTLQTDIDFIIAEYRHC</sequence>
<gene>
    <name evidence="5" type="primary">rlmA</name>
    <name evidence="5" type="ORF">LMKDKBCB_01741</name>
</gene>
<evidence type="ECO:0000256" key="2">
    <source>
        <dbReference type="PIRSR" id="PIRSR018249-2"/>
    </source>
</evidence>
<feature type="binding site" evidence="2">
    <location>
        <begin position="100"/>
        <end position="101"/>
    </location>
    <ligand>
        <name>S-adenosyl-L-methionine</name>
        <dbReference type="ChEBI" id="CHEBI:59789"/>
    </ligand>
</feature>
<keyword evidence="1" id="KW-0862">Zinc</keyword>
<feature type="domain" description="23S rRNA (guanine(745)-N(1))-methyltransferase N-terminal" evidence="4">
    <location>
        <begin position="3"/>
        <end position="37"/>
    </location>
</feature>
<feature type="binding site" evidence="2">
    <location>
        <position position="65"/>
    </location>
    <ligand>
        <name>S-adenosyl-L-methionine</name>
        <dbReference type="ChEBI" id="CHEBI:59789"/>
    </ligand>
</feature>
<dbReference type="Pfam" id="PF13649">
    <property type="entry name" value="Methyltransf_25"/>
    <property type="match status" value="1"/>
</dbReference>
<reference evidence="5 6" key="1">
    <citation type="submission" date="2019-10" db="EMBL/GenBank/DDBJ databases">
        <authorList>
            <person name="Wolf R A."/>
        </authorList>
    </citation>
    <scope>NUCLEOTIDE SEQUENCE [LARGE SCALE GENOMIC DNA]</scope>
    <source>
        <strain evidence="5">Collinsella_aerofaciens_AK_138A</strain>
    </source>
</reference>
<dbReference type="EC" id="2.1.1.187" evidence="5"/>
<keyword evidence="5" id="KW-0808">Transferase</keyword>
<accession>A0A5K1IZC4</accession>
<feature type="binding site" evidence="1">
    <location>
        <position position="7"/>
    </location>
    <ligand>
        <name>Zn(2+)</name>
        <dbReference type="ChEBI" id="CHEBI:29105"/>
    </ligand>
</feature>
<keyword evidence="5" id="KW-0489">Methyltransferase</keyword>
<evidence type="ECO:0000259" key="3">
    <source>
        <dbReference type="Pfam" id="PF13649"/>
    </source>
</evidence>
<dbReference type="RefSeq" id="WP_156063366.1">
    <property type="nucleotide sequence ID" value="NZ_CABWIH010000034.1"/>
</dbReference>
<dbReference type="PANTHER" id="PTHR43460">
    <property type="entry name" value="METHYLTRANSFERASE"/>
    <property type="match status" value="1"/>
</dbReference>
<feature type="binding site" evidence="1">
    <location>
        <position position="24"/>
    </location>
    <ligand>
        <name>Zn(2+)</name>
        <dbReference type="ChEBI" id="CHEBI:29105"/>
    </ligand>
</feature>